<protein>
    <submittedName>
        <fullName evidence="2">Uncharacterized protein</fullName>
    </submittedName>
</protein>
<feature type="region of interest" description="Disordered" evidence="1">
    <location>
        <begin position="1"/>
        <end position="25"/>
    </location>
</feature>
<accession>A0A4R6Z2F7</accession>
<evidence type="ECO:0000313" key="2">
    <source>
        <dbReference type="EMBL" id="TDR45684.1"/>
    </source>
</evidence>
<comment type="caution">
    <text evidence="2">The sequence shown here is derived from an EMBL/GenBank/DDBJ whole genome shotgun (WGS) entry which is preliminary data.</text>
</comment>
<feature type="compositionally biased region" description="Low complexity" evidence="1">
    <location>
        <begin position="1"/>
        <end position="23"/>
    </location>
</feature>
<organism evidence="2 3">
    <name type="scientific">Tahibacter aquaticus</name>
    <dbReference type="NCBI Taxonomy" id="520092"/>
    <lineage>
        <taxon>Bacteria</taxon>
        <taxon>Pseudomonadati</taxon>
        <taxon>Pseudomonadota</taxon>
        <taxon>Gammaproteobacteria</taxon>
        <taxon>Lysobacterales</taxon>
        <taxon>Rhodanobacteraceae</taxon>
        <taxon>Tahibacter</taxon>
    </lineage>
</organism>
<sequence length="81" mass="8226">MTPDFAASRAGPPAPRAAVGCPADAQGSSSAPLAFPFHDPCGTRLTRGEGERAALPLSSHYRATAAEGRARSFPCRSTGGV</sequence>
<name>A0A4R6Z2F7_9GAMM</name>
<proteinExistence type="predicted"/>
<evidence type="ECO:0000256" key="1">
    <source>
        <dbReference type="SAM" id="MobiDB-lite"/>
    </source>
</evidence>
<dbReference type="AlphaFoldDB" id="A0A4R6Z2F7"/>
<dbReference type="EMBL" id="SNZH01000004">
    <property type="protein sequence ID" value="TDR45684.1"/>
    <property type="molecule type" value="Genomic_DNA"/>
</dbReference>
<keyword evidence="3" id="KW-1185">Reference proteome</keyword>
<reference evidence="2 3" key="1">
    <citation type="submission" date="2019-03" db="EMBL/GenBank/DDBJ databases">
        <title>Genomic Encyclopedia of Type Strains, Phase IV (KMG-IV): sequencing the most valuable type-strain genomes for metagenomic binning, comparative biology and taxonomic classification.</title>
        <authorList>
            <person name="Goeker M."/>
        </authorList>
    </citation>
    <scope>NUCLEOTIDE SEQUENCE [LARGE SCALE GENOMIC DNA]</scope>
    <source>
        <strain evidence="2 3">DSM 21667</strain>
    </source>
</reference>
<dbReference type="Proteomes" id="UP000295293">
    <property type="component" value="Unassembled WGS sequence"/>
</dbReference>
<evidence type="ECO:0000313" key="3">
    <source>
        <dbReference type="Proteomes" id="UP000295293"/>
    </source>
</evidence>
<gene>
    <name evidence="2" type="ORF">DFR29_104112</name>
</gene>